<reference evidence="1" key="1">
    <citation type="submission" date="2023-06" db="EMBL/GenBank/DDBJ databases">
        <authorList>
            <consortium name="Lawrence Berkeley National Laboratory"/>
            <person name="Ahrendt S."/>
            <person name="Sahu N."/>
            <person name="Indic B."/>
            <person name="Wong-Bajracharya J."/>
            <person name="Merenyi Z."/>
            <person name="Ke H.-M."/>
            <person name="Monk M."/>
            <person name="Kocsube S."/>
            <person name="Drula E."/>
            <person name="Lipzen A."/>
            <person name="Balint B."/>
            <person name="Henrissat B."/>
            <person name="Andreopoulos B."/>
            <person name="Martin F.M."/>
            <person name="Harder C.B."/>
            <person name="Rigling D."/>
            <person name="Ford K.L."/>
            <person name="Foster G.D."/>
            <person name="Pangilinan J."/>
            <person name="Papanicolaou A."/>
            <person name="Barry K."/>
            <person name="LaButti K."/>
            <person name="Viragh M."/>
            <person name="Koriabine M."/>
            <person name="Yan M."/>
            <person name="Riley R."/>
            <person name="Champramary S."/>
            <person name="Plett K.L."/>
            <person name="Tsai I.J."/>
            <person name="Slot J."/>
            <person name="Sipos G."/>
            <person name="Plett J."/>
            <person name="Nagy L.G."/>
            <person name="Grigoriev I.V."/>
        </authorList>
    </citation>
    <scope>NUCLEOTIDE SEQUENCE</scope>
    <source>
        <strain evidence="1">FPL87.14</strain>
    </source>
</reference>
<proteinExistence type="predicted"/>
<comment type="caution">
    <text evidence="1">The sequence shown here is derived from an EMBL/GenBank/DDBJ whole genome shotgun (WGS) entry which is preliminary data.</text>
</comment>
<evidence type="ECO:0000313" key="2">
    <source>
        <dbReference type="Proteomes" id="UP001175226"/>
    </source>
</evidence>
<dbReference type="Proteomes" id="UP001175226">
    <property type="component" value="Unassembled WGS sequence"/>
</dbReference>
<sequence length="131" mass="15221">MLSPRNYAKMRRTRVLGCTPALLCLHIRVVFPLSRRMAVPGTDHDLFIVVACTSFKIVSLGERVYSYWQVKMAQRRCCDGLNLWLRSYPDDYRRARQAALPVDLCSGPYIRLDEVLRQAEPYCRCMNPPRP</sequence>
<evidence type="ECO:0000313" key="1">
    <source>
        <dbReference type="EMBL" id="KAK0432284.1"/>
    </source>
</evidence>
<protein>
    <submittedName>
        <fullName evidence="1">Uncharacterized protein</fullName>
    </submittedName>
</protein>
<dbReference type="AlphaFoldDB" id="A0AA39IYR6"/>
<name>A0AA39IYR6_9AGAR</name>
<gene>
    <name evidence="1" type="ORF">EV421DRAFT_1850052</name>
</gene>
<accession>A0AA39IYR6</accession>
<organism evidence="1 2">
    <name type="scientific">Armillaria borealis</name>
    <dbReference type="NCBI Taxonomy" id="47425"/>
    <lineage>
        <taxon>Eukaryota</taxon>
        <taxon>Fungi</taxon>
        <taxon>Dikarya</taxon>
        <taxon>Basidiomycota</taxon>
        <taxon>Agaricomycotina</taxon>
        <taxon>Agaricomycetes</taxon>
        <taxon>Agaricomycetidae</taxon>
        <taxon>Agaricales</taxon>
        <taxon>Marasmiineae</taxon>
        <taxon>Physalacriaceae</taxon>
        <taxon>Armillaria</taxon>
    </lineage>
</organism>
<keyword evidence="2" id="KW-1185">Reference proteome</keyword>
<dbReference type="EMBL" id="JAUEPT010000097">
    <property type="protein sequence ID" value="KAK0432284.1"/>
    <property type="molecule type" value="Genomic_DNA"/>
</dbReference>